<dbReference type="SUPFAM" id="SSF51445">
    <property type="entry name" value="(Trans)glycosidases"/>
    <property type="match status" value="1"/>
</dbReference>
<sequence length="858" mass="94915">MPIRPTLITTIFSALLMPVTALQPFPGKAPGLSLAENKETLWTLRNEVISASWSLHNGELRPSEVSDQLNGKTFPQKNRELFRLAVAKDVVAAREEPQTWMGLTWDETHILAQTSTNGNGWRTIARLPRQRWEGSPTLLRVGKMDKKGGATDYVDAGVIGAPRFDRLAVLGDKGPLFTEDFDSASLAGWRQIAPQRTGASLAVTEGWLTLQAPANCAAFLERSLPEDTRQVRCQIDRTNDEAQSWGPGLALVWPDGKAIVVNIRKDGGCSVTADGNEQVIGSPFQPVPDYNLVASRLKVFEGPKLVKLPAEAKNPRAATQQPGKAIVAKLRDETTGLAVLWRAILRDGSNYIREEITLISPKGPVVLSGVQLIDRQMPEAMTLGDVPGSPVISGNLFSAAEIPVFSSETDSQGFTSGFPCDYRLDGAGTVKFSTVTGVVPEGQLRRGFQYYLERERARPAKQYLHFNGWYDTGTNVSETNLLAVIKAYKRELGDQRGVTLDGFVIDDGWDDANNTFWDWKKSALPNGLDRVRTAAEGAKSRLGIWISPLGGYGEAAMRIANARKQGIVDGDALDLSEPRYYSWYRNKCLDLMKNDRVGYFKWDKAGDGVNPHFMSLLKIAEELHTADPSLFLNVTVGTWPSPFWLNHIDCTWHGGADVGWIGRGDKREQWLTYRDSSAYQHAKRGPLYPINSLMLHGIVLGHHYQGKTVAEAGNNLRNECRSFFATGTCMQEIYLSPDLMDAAAWDDLAETAKWARKQAAILVDSHMIGGDPNKLEPYGWASWTPGGAIVALRNPDDQPRTITLDAQAIFELPEYASTRYALKSAYKEQRVRALNLEAREPIKVELQPFEVLVFDSGE</sequence>
<comment type="caution">
    <text evidence="1">The sequence shown here is derived from an EMBL/GenBank/DDBJ whole genome shotgun (WGS) entry which is preliminary data.</text>
</comment>
<evidence type="ECO:0000313" key="1">
    <source>
        <dbReference type="EMBL" id="MCW1925019.1"/>
    </source>
</evidence>
<dbReference type="GO" id="GO:0004557">
    <property type="term" value="F:alpha-galactosidase activity"/>
    <property type="evidence" value="ECO:0007669"/>
    <property type="project" value="UniProtKB-EC"/>
</dbReference>
<protein>
    <submittedName>
        <fullName evidence="1">Alpha-galactosidase</fullName>
        <ecNumber evidence="1">3.2.1.22</ecNumber>
    </submittedName>
</protein>
<keyword evidence="1" id="KW-0326">Glycosidase</keyword>
<evidence type="ECO:0000313" key="2">
    <source>
        <dbReference type="Proteomes" id="UP001320876"/>
    </source>
</evidence>
<dbReference type="InterPro" id="IPR017853">
    <property type="entry name" value="GH"/>
</dbReference>
<keyword evidence="1" id="KW-0378">Hydrolase</keyword>
<dbReference type="Proteomes" id="UP001320876">
    <property type="component" value="Unassembled WGS sequence"/>
</dbReference>
<dbReference type="EC" id="3.2.1.22" evidence="1"/>
<dbReference type="InterPro" id="IPR013785">
    <property type="entry name" value="Aldolase_TIM"/>
</dbReference>
<reference evidence="1 2" key="1">
    <citation type="submission" date="2022-10" db="EMBL/GenBank/DDBJ databases">
        <title>Luteolibacter arcticus strain CCTCC AB 2014275, whole genome shotgun sequencing project.</title>
        <authorList>
            <person name="Zhao G."/>
            <person name="Shen L."/>
        </authorList>
    </citation>
    <scope>NUCLEOTIDE SEQUENCE [LARGE SCALE GENOMIC DNA]</scope>
    <source>
        <strain evidence="1 2">CCTCC AB 2014275</strain>
    </source>
</reference>
<dbReference type="Gene3D" id="3.20.20.70">
    <property type="entry name" value="Aldolase class I"/>
    <property type="match status" value="1"/>
</dbReference>
<keyword evidence="2" id="KW-1185">Reference proteome</keyword>
<dbReference type="RefSeq" id="WP_264489127.1">
    <property type="nucleotide sequence ID" value="NZ_JAPDDT010000011.1"/>
</dbReference>
<dbReference type="EMBL" id="JAPDDT010000011">
    <property type="protein sequence ID" value="MCW1925019.1"/>
    <property type="molecule type" value="Genomic_DNA"/>
</dbReference>
<name>A0ABT3GNC6_9BACT</name>
<gene>
    <name evidence="1" type="ORF">OKA05_20825</name>
</gene>
<organism evidence="1 2">
    <name type="scientific">Luteolibacter arcticus</name>
    <dbReference type="NCBI Taxonomy" id="1581411"/>
    <lineage>
        <taxon>Bacteria</taxon>
        <taxon>Pseudomonadati</taxon>
        <taxon>Verrucomicrobiota</taxon>
        <taxon>Verrucomicrobiia</taxon>
        <taxon>Verrucomicrobiales</taxon>
        <taxon>Verrucomicrobiaceae</taxon>
        <taxon>Luteolibacter</taxon>
    </lineage>
</organism>
<accession>A0ABT3GNC6</accession>
<proteinExistence type="predicted"/>